<dbReference type="EMBL" id="WQLA01000003">
    <property type="protein sequence ID" value="MVN91437.1"/>
    <property type="molecule type" value="Genomic_DNA"/>
</dbReference>
<name>A0A6I4I923_9SPHI</name>
<feature type="domain" description="NAD(P)-binding" evidence="2">
    <location>
        <begin position="7"/>
        <end position="169"/>
    </location>
</feature>
<evidence type="ECO:0000313" key="4">
    <source>
        <dbReference type="Proteomes" id="UP000434850"/>
    </source>
</evidence>
<dbReference type="PANTHER" id="PTHR42748:SF3">
    <property type="entry name" value="BLL4366 PROTEIN"/>
    <property type="match status" value="1"/>
</dbReference>
<keyword evidence="1" id="KW-0521">NADP</keyword>
<evidence type="ECO:0000256" key="1">
    <source>
        <dbReference type="ARBA" id="ARBA00022857"/>
    </source>
</evidence>
<dbReference type="SUPFAM" id="SSF51735">
    <property type="entry name" value="NAD(P)-binding Rossmann-fold domains"/>
    <property type="match status" value="1"/>
</dbReference>
<protein>
    <submittedName>
        <fullName evidence="3">NAD(P)H-binding protein</fullName>
    </submittedName>
</protein>
<dbReference type="InterPro" id="IPR016040">
    <property type="entry name" value="NAD(P)-bd_dom"/>
</dbReference>
<keyword evidence="4" id="KW-1185">Reference proteome</keyword>
<proteinExistence type="predicted"/>
<organism evidence="3 4">
    <name type="scientific">Mucilaginibacter aquatilis</name>
    <dbReference type="NCBI Taxonomy" id="1517760"/>
    <lineage>
        <taxon>Bacteria</taxon>
        <taxon>Pseudomonadati</taxon>
        <taxon>Bacteroidota</taxon>
        <taxon>Sphingobacteriia</taxon>
        <taxon>Sphingobacteriales</taxon>
        <taxon>Sphingobacteriaceae</taxon>
        <taxon>Mucilaginibacter</taxon>
    </lineage>
</organism>
<dbReference type="InterPro" id="IPR051164">
    <property type="entry name" value="NmrA-like_oxidored"/>
</dbReference>
<dbReference type="Pfam" id="PF13460">
    <property type="entry name" value="NAD_binding_10"/>
    <property type="match status" value="1"/>
</dbReference>
<accession>A0A6I4I923</accession>
<comment type="caution">
    <text evidence="3">The sequence shown here is derived from an EMBL/GenBank/DDBJ whole genome shotgun (WGS) entry which is preliminary data.</text>
</comment>
<evidence type="ECO:0000259" key="2">
    <source>
        <dbReference type="Pfam" id="PF13460"/>
    </source>
</evidence>
<dbReference type="Proteomes" id="UP000434850">
    <property type="component" value="Unassembled WGS sequence"/>
</dbReference>
<sequence length="247" mass="26849">MKILVVGGTGLIGKSVSKKLVETGHEVIIGSPSKGINIISGEGLADALKGTEVVIDLSNSKSPDDETALNFFRAAGKNLVAYEKAAGVKHHLVLSIVGTDRAQYIGYLKAKTEQEDNIKESGIPYTIIRSTQFHEHTPTIIAVQGNETQVNVSTIDYQPIAAEDVVDLVLQFALAPPKNGTVEIAGPDRAPMTEFVQKYLNAKGDSKIVVSDDENKYMFFDIPKDGLVPLDKFHSGRIDFETWIQSH</sequence>
<dbReference type="Gene3D" id="3.40.50.720">
    <property type="entry name" value="NAD(P)-binding Rossmann-like Domain"/>
    <property type="match status" value="1"/>
</dbReference>
<dbReference type="AlphaFoldDB" id="A0A6I4I923"/>
<gene>
    <name evidence="3" type="ORF">GO816_09910</name>
</gene>
<dbReference type="InterPro" id="IPR036291">
    <property type="entry name" value="NAD(P)-bd_dom_sf"/>
</dbReference>
<dbReference type="PANTHER" id="PTHR42748">
    <property type="entry name" value="NITROGEN METABOLITE REPRESSION PROTEIN NMRA FAMILY MEMBER"/>
    <property type="match status" value="1"/>
</dbReference>
<evidence type="ECO:0000313" key="3">
    <source>
        <dbReference type="EMBL" id="MVN91437.1"/>
    </source>
</evidence>
<dbReference type="OrthoDB" id="9771302at2"/>
<dbReference type="RefSeq" id="WP_157541660.1">
    <property type="nucleotide sequence ID" value="NZ_WQLA01000003.1"/>
</dbReference>
<reference evidence="3 4" key="1">
    <citation type="submission" date="2019-12" db="EMBL/GenBank/DDBJ databases">
        <title>Mucilaginibacter sp. HME9299 genome sequencing and assembly.</title>
        <authorList>
            <person name="Kang H."/>
            <person name="Kim H."/>
            <person name="Joh K."/>
        </authorList>
    </citation>
    <scope>NUCLEOTIDE SEQUENCE [LARGE SCALE GENOMIC DNA]</scope>
    <source>
        <strain evidence="3 4">HME9299</strain>
    </source>
</reference>